<dbReference type="EMBL" id="KZ155778">
    <property type="protein sequence ID" value="OUS47595.1"/>
    <property type="molecule type" value="Genomic_DNA"/>
</dbReference>
<evidence type="ECO:0000313" key="4">
    <source>
        <dbReference type="EMBL" id="OUS47595.1"/>
    </source>
</evidence>
<dbReference type="Pfam" id="PF04432">
    <property type="entry name" value="FrhB_FdhB_C"/>
    <property type="match status" value="1"/>
</dbReference>
<gene>
    <name evidence="4" type="ORF">BE221DRAFT_166805</name>
</gene>
<dbReference type="InterPro" id="IPR007516">
    <property type="entry name" value="Co_F420_Hydgase/DH_bsu_N"/>
</dbReference>
<dbReference type="PANTHER" id="PTHR31332">
    <property type="entry name" value="7-HYDROXYMETHYL CHLOROPHYLL A REDUCTASE, CHLOROPLASTIC"/>
    <property type="match status" value="1"/>
</dbReference>
<dbReference type="Pfam" id="PF04422">
    <property type="entry name" value="FrhB_FdhB_N"/>
    <property type="match status" value="1"/>
</dbReference>
<dbReference type="InterPro" id="IPR045220">
    <property type="entry name" value="FRHB/FDHB/HCAR-like"/>
</dbReference>
<dbReference type="PANTHER" id="PTHR31332:SF0">
    <property type="entry name" value="7-HYDROXYMETHYL CHLOROPHYLL A REDUCTASE, CHLOROPLASTIC"/>
    <property type="match status" value="1"/>
</dbReference>
<dbReference type="eggNOG" id="ENOG502QR65">
    <property type="taxonomic scope" value="Eukaryota"/>
</dbReference>
<evidence type="ECO:0000256" key="1">
    <source>
        <dbReference type="SAM" id="MobiDB-lite"/>
    </source>
</evidence>
<reference evidence="4" key="1">
    <citation type="submission" date="2017-04" db="EMBL/GenBank/DDBJ databases">
        <title>Population genomics of picophytoplankton unveils novel chromosome hypervariability.</title>
        <authorList>
            <consortium name="DOE Joint Genome Institute"/>
            <person name="Blanc-Mathieu R."/>
            <person name="Krasovec M."/>
            <person name="Hebrard M."/>
            <person name="Yau S."/>
            <person name="Desgranges E."/>
            <person name="Martin J."/>
            <person name="Schackwitz W."/>
            <person name="Kuo A."/>
            <person name="Salin G."/>
            <person name="Donnadieu C."/>
            <person name="Desdevises Y."/>
            <person name="Sanchez-Ferandin S."/>
            <person name="Moreau H."/>
            <person name="Rivals E."/>
            <person name="Grigoriev I.V."/>
            <person name="Grimsley N."/>
            <person name="Eyre-Walker A."/>
            <person name="Piganeau G."/>
        </authorList>
    </citation>
    <scope>NUCLEOTIDE SEQUENCE [LARGE SCALE GENOMIC DNA]</scope>
    <source>
        <strain evidence="4">RCC 1115</strain>
    </source>
</reference>
<feature type="domain" description="Coenzyme F420 hydrogenase/dehydrogenase beta subunit C-terminal" evidence="3">
    <location>
        <begin position="191"/>
        <end position="340"/>
    </location>
</feature>
<feature type="region of interest" description="Disordered" evidence="1">
    <location>
        <begin position="1"/>
        <end position="44"/>
    </location>
</feature>
<protein>
    <submittedName>
        <fullName evidence="4">Coenzyme F420 hydrogenase</fullName>
    </submittedName>
</protein>
<dbReference type="Proteomes" id="UP000195557">
    <property type="component" value="Unassembled WGS sequence"/>
</dbReference>
<dbReference type="InterPro" id="IPR007525">
    <property type="entry name" value="FrhB_FdhB_C"/>
</dbReference>
<accession>A0A1Y5IKW8</accession>
<proteinExistence type="predicted"/>
<feature type="domain" description="Coenzyme F420 hydrogenase/dehydrogenase beta subunit N-terminal" evidence="2">
    <location>
        <begin position="108"/>
        <end position="182"/>
    </location>
</feature>
<dbReference type="GO" id="GO:0009507">
    <property type="term" value="C:chloroplast"/>
    <property type="evidence" value="ECO:0007669"/>
    <property type="project" value="TreeGrafter"/>
</dbReference>
<dbReference type="GO" id="GO:0033354">
    <property type="term" value="P:chlorophyll cycle"/>
    <property type="evidence" value="ECO:0007669"/>
    <property type="project" value="TreeGrafter"/>
</dbReference>
<organism evidence="4">
    <name type="scientific">Ostreococcus tauri</name>
    <name type="common">Marine green alga</name>
    <dbReference type="NCBI Taxonomy" id="70448"/>
    <lineage>
        <taxon>Eukaryota</taxon>
        <taxon>Viridiplantae</taxon>
        <taxon>Chlorophyta</taxon>
        <taxon>Mamiellophyceae</taxon>
        <taxon>Mamiellales</taxon>
        <taxon>Bathycoccaceae</taxon>
        <taxon>Ostreococcus</taxon>
    </lineage>
</organism>
<feature type="compositionally biased region" description="Basic residues" evidence="1">
    <location>
        <begin position="25"/>
        <end position="35"/>
    </location>
</feature>
<dbReference type="AlphaFoldDB" id="A0A1Y5IKW8"/>
<evidence type="ECO:0000259" key="3">
    <source>
        <dbReference type="Pfam" id="PF04432"/>
    </source>
</evidence>
<dbReference type="GO" id="GO:0090415">
    <property type="term" value="F:7-hydroxymethyl chlorophyll a reductase activity"/>
    <property type="evidence" value="ECO:0007669"/>
    <property type="project" value="TreeGrafter"/>
</dbReference>
<evidence type="ECO:0000259" key="2">
    <source>
        <dbReference type="Pfam" id="PF04422"/>
    </source>
</evidence>
<name>A0A1Y5IKW8_OSTTA</name>
<sequence>MPVAPTPHNSPRAMSAARATLAPHPRARVVPRAKSARPIQKGSTYPAKEHCSECGLCDTEHVARVRDACAFLGQGMSRVETLEPVVHGRGRRASPDDEDRLGVVDETFYAAMKRPVDGAQWTGVVTSVAKRMLESGVVEGVICVASDPDEPRAPRPILATTVEEIVSARGVKPSLSPNLSVLSEVEARGLKRILFIGVGCAVSALRAVEPYLGFDKLYVMGVNCTDNGRLESFQKFIQLSSENPGTVLHYEFMPDYQVHFKHLDGTYEKVPYFCLPANDLVDVIAPSCYSCFDYVNGLADVVVGYMGSEYDPSKPMNEHPQYVTVRNSRGREMIDLIRDDMDVSPSTSSGDRRPFVMQTVVADDEAKFGRGPEKPAPRFVGKLIAWLLTKIGPKGKEFGMYSLDYHTIRNYLYVNRVWGAERAREHVPEYAKRVVREYDVNGAVSARLNIGKP</sequence>